<feature type="transmembrane region" description="Helical" evidence="2">
    <location>
        <begin position="190"/>
        <end position="207"/>
    </location>
</feature>
<reference evidence="3 4" key="1">
    <citation type="submission" date="2015-09" db="EMBL/GenBank/DDBJ databases">
        <authorList>
            <consortium name="Swine Surveillance"/>
        </authorList>
    </citation>
    <scope>NUCLEOTIDE SEQUENCE [LARGE SCALE GENOMIC DNA]</scope>
    <source>
        <strain evidence="3 4">CECT 8399</strain>
    </source>
</reference>
<feature type="transmembrane region" description="Helical" evidence="2">
    <location>
        <begin position="60"/>
        <end position="85"/>
    </location>
</feature>
<keyword evidence="2" id="KW-1133">Transmembrane helix</keyword>
<protein>
    <submittedName>
        <fullName evidence="3">Uncharacterized protein</fullName>
    </submittedName>
</protein>
<feature type="transmembrane region" description="Helical" evidence="2">
    <location>
        <begin position="26"/>
        <end position="48"/>
    </location>
</feature>
<keyword evidence="2" id="KW-0812">Transmembrane</keyword>
<keyword evidence="2" id="KW-0472">Membrane</keyword>
<accession>A0A0P1H827</accession>
<organism evidence="3 4">
    <name type="scientific">Leisingera aquaemixtae</name>
    <dbReference type="NCBI Taxonomy" id="1396826"/>
    <lineage>
        <taxon>Bacteria</taxon>
        <taxon>Pseudomonadati</taxon>
        <taxon>Pseudomonadota</taxon>
        <taxon>Alphaproteobacteria</taxon>
        <taxon>Rhodobacterales</taxon>
        <taxon>Roseobacteraceae</taxon>
        <taxon>Leisingera</taxon>
    </lineage>
</organism>
<feature type="transmembrane region" description="Helical" evidence="2">
    <location>
        <begin position="106"/>
        <end position="124"/>
    </location>
</feature>
<dbReference type="Proteomes" id="UP000051326">
    <property type="component" value="Unassembled WGS sequence"/>
</dbReference>
<feature type="compositionally biased region" description="Basic and acidic residues" evidence="1">
    <location>
        <begin position="217"/>
        <end position="228"/>
    </location>
</feature>
<feature type="compositionally biased region" description="Acidic residues" evidence="1">
    <location>
        <begin position="233"/>
        <end position="245"/>
    </location>
</feature>
<proteinExistence type="predicted"/>
<dbReference type="EMBL" id="CYSR01000011">
    <property type="protein sequence ID" value="CUH99171.1"/>
    <property type="molecule type" value="Genomic_DNA"/>
</dbReference>
<evidence type="ECO:0000313" key="3">
    <source>
        <dbReference type="EMBL" id="CUH99171.1"/>
    </source>
</evidence>
<dbReference type="RefSeq" id="WP_058285338.1">
    <property type="nucleotide sequence ID" value="NZ_CYSR01000011.1"/>
</dbReference>
<gene>
    <name evidence="3" type="ORF">PHA8399_01287</name>
</gene>
<evidence type="ECO:0000256" key="2">
    <source>
        <dbReference type="SAM" id="Phobius"/>
    </source>
</evidence>
<name>A0A0P1H827_9RHOB</name>
<feature type="region of interest" description="Disordered" evidence="1">
    <location>
        <begin position="212"/>
        <end position="246"/>
    </location>
</feature>
<sequence>MAEQENSAGAELLPPNKLVVLRNLSWLSLIALAVPFVAILMPGIATLLNKDPSVLTALINLSWVLVVFGGFAFLVVSLFSAAVLFRVFNMHDKAHSLGLPRNSIRSLLTFLVFLILMAFIFYSTQVASTQSSTGNATVPIEELKETIALLELSGAVTGYEIEVKEDGTRHAKVTFLVQEESAAMEYFDRILVALLGISSTIIGFYFGSRSNEGPLGSEERDQNDKDATTTETSAEEPETADEADSLDWSITSQMLTLKPAQDGTLAGVVMINPSDPEGDREFGAQLVPTKDHDPDVDAASVEVTRVANRLELRVSGIEAARLTDLEMSIFYRDEEEQANSLPIELEVDTQ</sequence>
<evidence type="ECO:0000256" key="1">
    <source>
        <dbReference type="SAM" id="MobiDB-lite"/>
    </source>
</evidence>
<dbReference type="AlphaFoldDB" id="A0A0P1H827"/>
<evidence type="ECO:0000313" key="4">
    <source>
        <dbReference type="Proteomes" id="UP000051326"/>
    </source>
</evidence>